<evidence type="ECO:0000313" key="1">
    <source>
        <dbReference type="EMBL" id="ABR20264.1"/>
    </source>
</evidence>
<accession>A6MAK3</accession>
<dbReference type="EMBL" id="DQ663094">
    <property type="protein sequence ID" value="ABR20264.1"/>
    <property type="molecule type" value="mRNA"/>
</dbReference>
<name>A6MAK3_9PEZI</name>
<feature type="non-terminal residue" evidence="1">
    <location>
        <position position="141"/>
    </location>
</feature>
<proteinExistence type="evidence at transcript level"/>
<sequence length="141" mass="14835">SRSGPHALRRWGRPDSSGCSYALLFDGHVITVHVEDGRCARRNVSSELVVGVESEGRCLYLVPTKSYLYVMYAGGCRGGMGAYSCACAESMVLRQEENQGVCGYSIIGSMLNGDGGLLALILGRGTPRVAVASDGSRRGGG</sequence>
<reference evidence="1" key="1">
    <citation type="journal article" date="2008" name="Fungal Genet. Biol.">
        <title>The evolution of transposon repeat-induced point mutation in the genome of Colletotrichum cereale: reconciling sex, recombination and homoplasy in an ''asexual" pathogen.</title>
        <authorList>
            <person name="Crouch J.A."/>
            <person name="Glasheen B.M."/>
            <person name="Giunta M.A."/>
            <person name="Clarke B.B."/>
            <person name="Hillman B.I."/>
        </authorList>
    </citation>
    <scope>NUCLEOTIDE SEQUENCE</scope>
    <source>
        <strain evidence="1">KS-20B-DGU</strain>
    </source>
</reference>
<feature type="non-terminal residue" evidence="1">
    <location>
        <position position="1"/>
    </location>
</feature>
<dbReference type="AlphaFoldDB" id="A6MAK3"/>
<protein>
    <submittedName>
        <fullName evidence="1">Uncharacterized protein</fullName>
    </submittedName>
</protein>
<organism evidence="1">
    <name type="scientific">Colletotrichum cereale</name>
    <dbReference type="NCBI Taxonomy" id="343994"/>
    <lineage>
        <taxon>Eukaryota</taxon>
        <taxon>Fungi</taxon>
        <taxon>Dikarya</taxon>
        <taxon>Ascomycota</taxon>
        <taxon>Pezizomycotina</taxon>
        <taxon>Sordariomycetes</taxon>
        <taxon>Hypocreomycetidae</taxon>
        <taxon>Glomerellales</taxon>
        <taxon>Glomerellaceae</taxon>
        <taxon>Colletotrichum</taxon>
        <taxon>Colletotrichum graminicola species complex</taxon>
    </lineage>
</organism>